<protein>
    <submittedName>
        <fullName evidence="1">Uncharacterized protein</fullName>
    </submittedName>
</protein>
<dbReference type="KEGG" id="rul:UC8_10150"/>
<reference evidence="1 2" key="1">
    <citation type="submission" date="2019-08" db="EMBL/GenBank/DDBJ databases">
        <title>Deep-cultivation of Planctomycetes and their phenomic and genomic characterization uncovers novel biology.</title>
        <authorList>
            <person name="Wiegand S."/>
            <person name="Jogler M."/>
            <person name="Boedeker C."/>
            <person name="Pinto D."/>
            <person name="Vollmers J."/>
            <person name="Rivas-Marin E."/>
            <person name="Kohn T."/>
            <person name="Peeters S.H."/>
            <person name="Heuer A."/>
            <person name="Rast P."/>
            <person name="Oberbeckmann S."/>
            <person name="Bunk B."/>
            <person name="Jeske O."/>
            <person name="Meyerdierks A."/>
            <person name="Storesund J.E."/>
            <person name="Kallscheuer N."/>
            <person name="Luecker S."/>
            <person name="Lage O.M."/>
            <person name="Pohl T."/>
            <person name="Merkel B.J."/>
            <person name="Hornburger P."/>
            <person name="Mueller R.-W."/>
            <person name="Bruemmer F."/>
            <person name="Labrenz M."/>
            <person name="Spormann A.M."/>
            <person name="Op den Camp H."/>
            <person name="Overmann J."/>
            <person name="Amann R."/>
            <person name="Jetten M.S.M."/>
            <person name="Mascher T."/>
            <person name="Medema M.H."/>
            <person name="Devos D.P."/>
            <person name="Kaster A.-K."/>
            <person name="Ovreas L."/>
            <person name="Rohde M."/>
            <person name="Galperin M.Y."/>
            <person name="Jogler C."/>
        </authorList>
    </citation>
    <scope>NUCLEOTIDE SEQUENCE [LARGE SCALE GENOMIC DNA]</scope>
    <source>
        <strain evidence="1 2">UC8</strain>
    </source>
</reference>
<sequence>MNYQWFVCEPESRWLRLSRRFAPQMLPSSDDGLSITPLDAARLAARLNSPRPTVALWSLETAPQCDQILPQLRGLFAPSAASRHLHFVAVDPRLEQDARLALSAWGVLILDRPEQLAQYAALVTRFWQTAQPVAGGRGVGE</sequence>
<proteinExistence type="predicted"/>
<evidence type="ECO:0000313" key="2">
    <source>
        <dbReference type="Proteomes" id="UP000325286"/>
    </source>
</evidence>
<evidence type="ECO:0000313" key="1">
    <source>
        <dbReference type="EMBL" id="QEG39054.1"/>
    </source>
</evidence>
<accession>A0A5B9QJG4</accession>
<keyword evidence="2" id="KW-1185">Reference proteome</keyword>
<dbReference type="AlphaFoldDB" id="A0A5B9QJG4"/>
<dbReference type="Proteomes" id="UP000325286">
    <property type="component" value="Chromosome"/>
</dbReference>
<name>A0A5B9QJG4_9BACT</name>
<dbReference type="EMBL" id="CP042914">
    <property type="protein sequence ID" value="QEG39054.1"/>
    <property type="molecule type" value="Genomic_DNA"/>
</dbReference>
<dbReference type="RefSeq" id="WP_068142307.1">
    <property type="nucleotide sequence ID" value="NZ_CP042914.1"/>
</dbReference>
<organism evidence="1 2">
    <name type="scientific">Roseimaritima ulvae</name>
    <dbReference type="NCBI Taxonomy" id="980254"/>
    <lineage>
        <taxon>Bacteria</taxon>
        <taxon>Pseudomonadati</taxon>
        <taxon>Planctomycetota</taxon>
        <taxon>Planctomycetia</taxon>
        <taxon>Pirellulales</taxon>
        <taxon>Pirellulaceae</taxon>
        <taxon>Roseimaritima</taxon>
    </lineage>
</organism>
<dbReference type="OrthoDB" id="268505at2"/>
<gene>
    <name evidence="1" type="ORF">UC8_10150</name>
</gene>